<gene>
    <name evidence="2" type="ORF">ONZ51_g2359</name>
</gene>
<sequence length="449" mass="45945">MYGTDALWNERGANMWDERRGLACSMDYYFCVFWPAFEDDPKENEPEGAPKPKAPEPCWALPKGEDAAGVLALLLEGCALKPKGELAAGVEVLLLLLVLEAPNPNPKGLFSVLFSAEPAAGVADEPALFPVGAPKENVGLLVEFVPLDEPAPNAGVEEDAPKDGVVEDEPNAGAAVVEPNGDAVDEAPNAGVDEDPNAGVDEDPNEGVVDEEPKEKADFAAGASDLGVLELCAPFAPPKTDVVDDWVELLPNENAGFGASAGVDAFEAGAEGFPKENADFGASAGVEVVVLLAAGAGLPKENADLGASAGLVDPLAAPKGDEFDVDEVVPAAAPNGEVLFVVGAAPEAAPNGEGLDAFVFPPNGDEVEVLEPPNAANADLPAVPFVPFVALLFWNGFAVALALGFDAAGWELALFTPKLNLGVDVPEPGALVPEPGALVADEGAAEVAP</sequence>
<proteinExistence type="predicted"/>
<evidence type="ECO:0000313" key="3">
    <source>
        <dbReference type="Proteomes" id="UP001215151"/>
    </source>
</evidence>
<evidence type="ECO:0000313" key="2">
    <source>
        <dbReference type="EMBL" id="KAJ8494444.1"/>
    </source>
</evidence>
<dbReference type="AlphaFoldDB" id="A0AAD7TZW6"/>
<accession>A0AAD7TZW6</accession>
<feature type="compositionally biased region" description="Acidic residues" evidence="1">
    <location>
        <begin position="192"/>
        <end position="210"/>
    </location>
</feature>
<evidence type="ECO:0000256" key="1">
    <source>
        <dbReference type="SAM" id="MobiDB-lite"/>
    </source>
</evidence>
<dbReference type="Proteomes" id="UP001215151">
    <property type="component" value="Unassembled WGS sequence"/>
</dbReference>
<organism evidence="2 3">
    <name type="scientific">Trametes cubensis</name>
    <dbReference type="NCBI Taxonomy" id="1111947"/>
    <lineage>
        <taxon>Eukaryota</taxon>
        <taxon>Fungi</taxon>
        <taxon>Dikarya</taxon>
        <taxon>Basidiomycota</taxon>
        <taxon>Agaricomycotina</taxon>
        <taxon>Agaricomycetes</taxon>
        <taxon>Polyporales</taxon>
        <taxon>Polyporaceae</taxon>
        <taxon>Trametes</taxon>
    </lineage>
</organism>
<protein>
    <submittedName>
        <fullName evidence="2">Uncharacterized protein</fullName>
    </submittedName>
</protein>
<comment type="caution">
    <text evidence="2">The sequence shown here is derived from an EMBL/GenBank/DDBJ whole genome shotgun (WGS) entry which is preliminary data.</text>
</comment>
<dbReference type="EMBL" id="JAPEVG010000036">
    <property type="protein sequence ID" value="KAJ8494444.1"/>
    <property type="molecule type" value="Genomic_DNA"/>
</dbReference>
<keyword evidence="3" id="KW-1185">Reference proteome</keyword>
<feature type="region of interest" description="Disordered" evidence="1">
    <location>
        <begin position="175"/>
        <end position="211"/>
    </location>
</feature>
<name>A0AAD7TZW6_9APHY</name>
<reference evidence="2" key="1">
    <citation type="submission" date="2022-11" db="EMBL/GenBank/DDBJ databases">
        <title>Genome Sequence of Cubamyces cubensis.</title>
        <authorList>
            <person name="Buettner E."/>
        </authorList>
    </citation>
    <scope>NUCLEOTIDE SEQUENCE</scope>
    <source>
        <strain evidence="2">MPL-01</strain>
    </source>
</reference>